<feature type="region of interest" description="Disordered" evidence="1">
    <location>
        <begin position="1"/>
        <end position="36"/>
    </location>
</feature>
<feature type="compositionally biased region" description="Low complexity" evidence="1">
    <location>
        <begin position="436"/>
        <end position="445"/>
    </location>
</feature>
<protein>
    <submittedName>
        <fullName evidence="2">Uncharacterized protein</fullName>
    </submittedName>
</protein>
<dbReference type="EMBL" id="BLZA01000009">
    <property type="protein sequence ID" value="GHJ84648.1"/>
    <property type="molecule type" value="Genomic_DNA"/>
</dbReference>
<proteinExistence type="predicted"/>
<comment type="caution">
    <text evidence="2">The sequence shown here is derived from an EMBL/GenBank/DDBJ whole genome shotgun (WGS) entry which is preliminary data.</text>
</comment>
<dbReference type="Proteomes" id="UP000620104">
    <property type="component" value="Unassembled WGS sequence"/>
</dbReference>
<feature type="compositionally biased region" description="Polar residues" evidence="1">
    <location>
        <begin position="317"/>
        <end position="334"/>
    </location>
</feature>
<sequence>MQSRQYNTNRNTVGGRPMSQSFNRNSILRNDPGLDEALSGRMSQLAMDSHNQQLSNARQFNGSSATDALRSGRSPEAHQTAFRENNTPQGSFGNRGSVTQGRFAEGERSRSPGIQKLPPSPQGFTVDSIYLQRLQTQQAALIRQQQQQLELQRAHQAEQQVQAQQQTLAIQIAMQALNHKVVQAQNMARINNWTLDEAIHQMGGFTQNELDLLKLAAVREQQAKELANLQVLQAQINSRQQQMQMMTQAGPLGFAGAPIPTGVLRSEDNYHGPGPNARNMIDPSLPLPTAENNMGSAMEQRLAAKQQIEANLRARSEMSQAYSNSRRTHSRGQSITQRINAVDSGCMINPHQSHMISPPPSSSSHGSGHDRQRGFQRESSVSPPPSQILTPPHREQSDNEATPQASGKRIYTRPTSGEESRPAYNAFNSVFGNSVSPPSAAQSQADINTQRQDTNKSSRADSPTSVASSSHIPPRRSPSTGSSSVDEIVLRSALHTTRKHDIGIIGQNNAFALSAVVVRQPAGPPGSADELGGKNFASRIRQKAGRDLSVLGRRAASPLHLGRRD</sequence>
<name>A0A8H3TPP0_9TREE</name>
<gene>
    <name evidence="2" type="ORF">NliqN6_1050</name>
</gene>
<evidence type="ECO:0000313" key="2">
    <source>
        <dbReference type="EMBL" id="GHJ84648.1"/>
    </source>
</evidence>
<feature type="compositionally biased region" description="Polar residues" evidence="1">
    <location>
        <begin position="426"/>
        <end position="435"/>
    </location>
</feature>
<reference evidence="2" key="1">
    <citation type="submission" date="2020-07" db="EMBL/GenBank/DDBJ databases">
        <title>Draft Genome Sequence of a Deep-Sea Yeast, Naganishia (Cryptococcus) liquefaciens strain N6.</title>
        <authorList>
            <person name="Han Y.W."/>
            <person name="Kajitani R."/>
            <person name="Morimoto H."/>
            <person name="Parhat M."/>
            <person name="Tsubouchi H."/>
            <person name="Bakenova O."/>
            <person name="Ogata M."/>
            <person name="Argunhan B."/>
            <person name="Aoki R."/>
            <person name="Kajiwara S."/>
            <person name="Itoh T."/>
            <person name="Iwasaki H."/>
        </authorList>
    </citation>
    <scope>NUCLEOTIDE SEQUENCE</scope>
    <source>
        <strain evidence="2">N6</strain>
    </source>
</reference>
<feature type="compositionally biased region" description="Polar residues" evidence="1">
    <location>
        <begin position="1"/>
        <end position="28"/>
    </location>
</feature>
<feature type="region of interest" description="Disordered" evidence="1">
    <location>
        <begin position="314"/>
        <end position="334"/>
    </location>
</feature>
<feature type="compositionally biased region" description="Low complexity" evidence="1">
    <location>
        <begin position="350"/>
        <end position="366"/>
    </location>
</feature>
<accession>A0A8H3TPP0</accession>
<keyword evidence="3" id="KW-1185">Reference proteome</keyword>
<dbReference type="OrthoDB" id="4092340at2759"/>
<evidence type="ECO:0000256" key="1">
    <source>
        <dbReference type="SAM" id="MobiDB-lite"/>
    </source>
</evidence>
<feature type="compositionally biased region" description="Polar residues" evidence="1">
    <location>
        <begin position="82"/>
        <end position="100"/>
    </location>
</feature>
<organism evidence="2 3">
    <name type="scientific">Naganishia liquefaciens</name>
    <dbReference type="NCBI Taxonomy" id="104408"/>
    <lineage>
        <taxon>Eukaryota</taxon>
        <taxon>Fungi</taxon>
        <taxon>Dikarya</taxon>
        <taxon>Basidiomycota</taxon>
        <taxon>Agaricomycotina</taxon>
        <taxon>Tremellomycetes</taxon>
        <taxon>Filobasidiales</taxon>
        <taxon>Filobasidiaceae</taxon>
        <taxon>Naganishia</taxon>
    </lineage>
</organism>
<feature type="compositionally biased region" description="Low complexity" evidence="1">
    <location>
        <begin position="468"/>
        <end position="484"/>
    </location>
</feature>
<feature type="region of interest" description="Disordered" evidence="1">
    <location>
        <begin position="347"/>
        <end position="485"/>
    </location>
</feature>
<feature type="compositionally biased region" description="Basic and acidic residues" evidence="1">
    <location>
        <begin position="367"/>
        <end position="376"/>
    </location>
</feature>
<evidence type="ECO:0000313" key="3">
    <source>
        <dbReference type="Proteomes" id="UP000620104"/>
    </source>
</evidence>
<dbReference type="AlphaFoldDB" id="A0A8H3TPP0"/>
<feature type="region of interest" description="Disordered" evidence="1">
    <location>
        <begin position="62"/>
        <end position="122"/>
    </location>
</feature>